<evidence type="ECO:0000256" key="1">
    <source>
        <dbReference type="SAM" id="MobiDB-lite"/>
    </source>
</evidence>
<reference evidence="2 3" key="1">
    <citation type="submission" date="2019-10" db="EMBL/GenBank/DDBJ databases">
        <title>Assembly and Annotation for the nematode Trichostrongylus colubriformis.</title>
        <authorList>
            <person name="Martin J."/>
        </authorList>
    </citation>
    <scope>NUCLEOTIDE SEQUENCE [LARGE SCALE GENOMIC DNA]</scope>
    <source>
        <strain evidence="2">G859</strain>
        <tissue evidence="2">Whole worm</tissue>
    </source>
</reference>
<feature type="compositionally biased region" description="Acidic residues" evidence="1">
    <location>
        <begin position="65"/>
        <end position="81"/>
    </location>
</feature>
<sequence length="81" mass="8634">MLTRKDDSPTDMVPAHPAEGDEKETASAATSAGESSVHGEETTDENAPRAKTRAWLSFSTRTPSDNDDIDVLAPEVEESSS</sequence>
<feature type="non-terminal residue" evidence="2">
    <location>
        <position position="81"/>
    </location>
</feature>
<evidence type="ECO:0000313" key="2">
    <source>
        <dbReference type="EMBL" id="KAK5973238.1"/>
    </source>
</evidence>
<dbReference type="AlphaFoldDB" id="A0AAN8FYT7"/>
<feature type="region of interest" description="Disordered" evidence="1">
    <location>
        <begin position="1"/>
        <end position="81"/>
    </location>
</feature>
<accession>A0AAN8FYT7</accession>
<name>A0AAN8FYT7_TRICO</name>
<protein>
    <submittedName>
        <fullName evidence="2">Uncharacterized protein</fullName>
    </submittedName>
</protein>
<dbReference type="EMBL" id="WIXE01015738">
    <property type="protein sequence ID" value="KAK5973238.1"/>
    <property type="molecule type" value="Genomic_DNA"/>
</dbReference>
<evidence type="ECO:0000313" key="3">
    <source>
        <dbReference type="Proteomes" id="UP001331761"/>
    </source>
</evidence>
<comment type="caution">
    <text evidence="2">The sequence shown here is derived from an EMBL/GenBank/DDBJ whole genome shotgun (WGS) entry which is preliminary data.</text>
</comment>
<proteinExistence type="predicted"/>
<gene>
    <name evidence="2" type="ORF">GCK32_022168</name>
</gene>
<organism evidence="2 3">
    <name type="scientific">Trichostrongylus colubriformis</name>
    <name type="common">Black scour worm</name>
    <dbReference type="NCBI Taxonomy" id="6319"/>
    <lineage>
        <taxon>Eukaryota</taxon>
        <taxon>Metazoa</taxon>
        <taxon>Ecdysozoa</taxon>
        <taxon>Nematoda</taxon>
        <taxon>Chromadorea</taxon>
        <taxon>Rhabditida</taxon>
        <taxon>Rhabditina</taxon>
        <taxon>Rhabditomorpha</taxon>
        <taxon>Strongyloidea</taxon>
        <taxon>Trichostrongylidae</taxon>
        <taxon>Trichostrongylus</taxon>
    </lineage>
</organism>
<dbReference type="Proteomes" id="UP001331761">
    <property type="component" value="Unassembled WGS sequence"/>
</dbReference>
<keyword evidence="3" id="KW-1185">Reference proteome</keyword>
<feature type="compositionally biased region" description="Low complexity" evidence="1">
    <location>
        <begin position="26"/>
        <end position="36"/>
    </location>
</feature>